<comment type="caution">
    <text evidence="17">The sequence shown here is derived from an EMBL/GenBank/DDBJ whole genome shotgun (WGS) entry which is preliminary data.</text>
</comment>
<dbReference type="InterPro" id="IPR001611">
    <property type="entry name" value="Leu-rich_rpt"/>
</dbReference>
<dbReference type="AlphaFoldDB" id="A0A7L0VVY7"/>
<evidence type="ECO:0000256" key="11">
    <source>
        <dbReference type="ARBA" id="ARBA00023157"/>
    </source>
</evidence>
<dbReference type="InterPro" id="IPR032675">
    <property type="entry name" value="LRR_dom_sf"/>
</dbReference>
<evidence type="ECO:0000256" key="6">
    <source>
        <dbReference type="ARBA" id="ARBA00022729"/>
    </source>
</evidence>
<protein>
    <submittedName>
        <fullName evidence="17">LRTM2 protein</fullName>
    </submittedName>
</protein>
<feature type="region of interest" description="Disordered" evidence="13">
    <location>
        <begin position="439"/>
        <end position="458"/>
    </location>
</feature>
<dbReference type="PANTHER" id="PTHR24369:SF175">
    <property type="entry name" value="LEUCINE RICH REPEATS AND TRANSMEMBRANE DOMAINS 2"/>
    <property type="match status" value="1"/>
</dbReference>
<feature type="non-terminal residue" evidence="17">
    <location>
        <position position="458"/>
    </location>
</feature>
<dbReference type="InterPro" id="IPR000372">
    <property type="entry name" value="LRRNT"/>
</dbReference>
<keyword evidence="12" id="KW-0407">Ion channel</keyword>
<dbReference type="GO" id="GO:0005886">
    <property type="term" value="C:plasma membrane"/>
    <property type="evidence" value="ECO:0007669"/>
    <property type="project" value="UniProtKB-SubCell"/>
</dbReference>
<dbReference type="SUPFAM" id="SSF52058">
    <property type="entry name" value="L domain-like"/>
    <property type="match status" value="1"/>
</dbReference>
<dbReference type="PROSITE" id="PS51450">
    <property type="entry name" value="LRR"/>
    <property type="match status" value="2"/>
</dbReference>
<evidence type="ECO:0000259" key="15">
    <source>
        <dbReference type="SMART" id="SM00013"/>
    </source>
</evidence>
<keyword evidence="5 14" id="KW-0812">Transmembrane</keyword>
<dbReference type="Pfam" id="PF13855">
    <property type="entry name" value="LRR_8"/>
    <property type="match status" value="1"/>
</dbReference>
<dbReference type="InterPro" id="IPR000483">
    <property type="entry name" value="Cys-rich_flank_reg_C"/>
</dbReference>
<evidence type="ECO:0000256" key="1">
    <source>
        <dbReference type="ARBA" id="ARBA00004162"/>
    </source>
</evidence>
<evidence type="ECO:0000256" key="7">
    <source>
        <dbReference type="ARBA" id="ARBA00022737"/>
    </source>
</evidence>
<dbReference type="SMART" id="SM00082">
    <property type="entry name" value="LRRCT"/>
    <property type="match status" value="1"/>
</dbReference>
<feature type="domain" description="LRRCT" evidence="16">
    <location>
        <begin position="288"/>
        <end position="341"/>
    </location>
</feature>
<evidence type="ECO:0000256" key="14">
    <source>
        <dbReference type="SAM" id="Phobius"/>
    </source>
</evidence>
<feature type="domain" description="LRRNT" evidence="15">
    <location>
        <begin position="128"/>
        <end position="162"/>
    </location>
</feature>
<dbReference type="InterPro" id="IPR050541">
    <property type="entry name" value="LRR_TM_domain-containing"/>
</dbReference>
<name>A0A7L0VVY7_ALELA</name>
<keyword evidence="10 14" id="KW-0472">Membrane</keyword>
<dbReference type="SMART" id="SM00369">
    <property type="entry name" value="LRR_TYP"/>
    <property type="match status" value="4"/>
</dbReference>
<evidence type="ECO:0000256" key="5">
    <source>
        <dbReference type="ARBA" id="ARBA00022692"/>
    </source>
</evidence>
<keyword evidence="8 14" id="KW-1133">Transmembrane helix</keyword>
<keyword evidence="3" id="KW-1003">Cell membrane</keyword>
<dbReference type="InterPro" id="IPR003591">
    <property type="entry name" value="Leu-rich_rpt_typical-subtyp"/>
</dbReference>
<evidence type="ECO:0000256" key="2">
    <source>
        <dbReference type="ARBA" id="ARBA00022448"/>
    </source>
</evidence>
<sequence>MMLKARTRSFGNRIWKELNRAHGKPAAGSESHGGRGKEAAVTVRCPGSRVEVAAGRAPPGSGGQALRSPHAPGPCARLAGGCEDVLEKTTMLPMTAGHRWRSRSLMRWQEACLLGCWLSLCAAESFFACPSSCKCNSGNLEVDCSGLGLSSIPSDIPTNTRTFLFLNNKLSILPGPVFSNLSALQRLDLSNNFLDQLPQNIFSDLGNLTELQLRNNSIRALDKDLLQHTALLRQLDLSINGLAQIPSGIFDDLPALRSLSLRSNRLQSLDRVTFEPLTSLQQLQVGDNPWECDCNLRDFKHWMEWFSYRGGKIDQLACTLPKELKGKDMRMVPMEMFNYCSQLDDENSSTVLDNTGPPCTKGSPTPSKTKSEPEVEPSVGCPQKQRYRPVSVRRAIGTVIIAGVVCGIVCIMMVVAAAYGCIYASLMAKYHRELKKRQPLMGDTEGEHEEQKQISSVA</sequence>
<dbReference type="Proteomes" id="UP000562322">
    <property type="component" value="Unassembled WGS sequence"/>
</dbReference>
<dbReference type="Pfam" id="PF01462">
    <property type="entry name" value="LRRNT"/>
    <property type="match status" value="1"/>
</dbReference>
<evidence type="ECO:0000313" key="18">
    <source>
        <dbReference type="Proteomes" id="UP000562322"/>
    </source>
</evidence>
<evidence type="ECO:0000259" key="16">
    <source>
        <dbReference type="SMART" id="SM00082"/>
    </source>
</evidence>
<keyword evidence="2" id="KW-0813">Transport</keyword>
<dbReference type="GO" id="GO:0071805">
    <property type="term" value="P:potassium ion transmembrane transport"/>
    <property type="evidence" value="ECO:0007669"/>
    <property type="project" value="UniProtKB-ARBA"/>
</dbReference>
<feature type="non-terminal residue" evidence="17">
    <location>
        <position position="1"/>
    </location>
</feature>
<comment type="subcellular location">
    <subcellularLocation>
        <location evidence="1">Cell membrane</location>
        <topology evidence="1">Single-pass membrane protein</topology>
    </subcellularLocation>
</comment>
<evidence type="ECO:0000256" key="9">
    <source>
        <dbReference type="ARBA" id="ARBA00023065"/>
    </source>
</evidence>
<dbReference type="OrthoDB" id="1600340at2759"/>
<accession>A0A7L0VVY7</accession>
<dbReference type="FunFam" id="3.80.10.10:FF:000015">
    <property type="entry name" value="Leucine rich repeat containing 38"/>
    <property type="match status" value="1"/>
</dbReference>
<organism evidence="17 18">
    <name type="scientific">Alectura lathami</name>
    <name type="common">Australian brush turkey</name>
    <dbReference type="NCBI Taxonomy" id="81907"/>
    <lineage>
        <taxon>Eukaryota</taxon>
        <taxon>Metazoa</taxon>
        <taxon>Chordata</taxon>
        <taxon>Craniata</taxon>
        <taxon>Vertebrata</taxon>
        <taxon>Euteleostomi</taxon>
        <taxon>Archelosauria</taxon>
        <taxon>Archosauria</taxon>
        <taxon>Dinosauria</taxon>
        <taxon>Saurischia</taxon>
        <taxon>Theropoda</taxon>
        <taxon>Coelurosauria</taxon>
        <taxon>Aves</taxon>
        <taxon>Neognathae</taxon>
        <taxon>Galloanserae</taxon>
        <taxon>Galliformes</taxon>
        <taxon>Megapodiidae</taxon>
        <taxon>Alectura</taxon>
    </lineage>
</organism>
<evidence type="ECO:0000256" key="13">
    <source>
        <dbReference type="SAM" id="MobiDB-lite"/>
    </source>
</evidence>
<evidence type="ECO:0000256" key="4">
    <source>
        <dbReference type="ARBA" id="ARBA00022614"/>
    </source>
</evidence>
<proteinExistence type="predicted"/>
<keyword evidence="18" id="KW-1185">Reference proteome</keyword>
<feature type="region of interest" description="Disordered" evidence="13">
    <location>
        <begin position="351"/>
        <end position="382"/>
    </location>
</feature>
<evidence type="ECO:0000256" key="12">
    <source>
        <dbReference type="ARBA" id="ARBA00023303"/>
    </source>
</evidence>
<dbReference type="SMART" id="SM00013">
    <property type="entry name" value="LRRNT"/>
    <property type="match status" value="1"/>
</dbReference>
<keyword evidence="11" id="KW-1015">Disulfide bond</keyword>
<evidence type="ECO:0000256" key="10">
    <source>
        <dbReference type="ARBA" id="ARBA00023136"/>
    </source>
</evidence>
<keyword evidence="7" id="KW-0677">Repeat</keyword>
<reference evidence="17 18" key="1">
    <citation type="submission" date="2019-09" db="EMBL/GenBank/DDBJ databases">
        <title>Bird 10,000 Genomes (B10K) Project - Family phase.</title>
        <authorList>
            <person name="Zhang G."/>
        </authorList>
    </citation>
    <scope>NUCLEOTIDE SEQUENCE [LARGE SCALE GENOMIC DNA]</scope>
    <source>
        <strain evidence="17">B10K-DU-001-39</strain>
        <tissue evidence="17">Muscle</tissue>
    </source>
</reference>
<keyword evidence="9" id="KW-0406">Ion transport</keyword>
<evidence type="ECO:0000256" key="3">
    <source>
        <dbReference type="ARBA" id="ARBA00022475"/>
    </source>
</evidence>
<keyword evidence="4" id="KW-0433">Leucine-rich repeat</keyword>
<gene>
    <name evidence="17" type="primary">Lrtm2</name>
    <name evidence="17" type="ORF">ALELAT_R02400</name>
</gene>
<dbReference type="EMBL" id="VXAV01000279">
    <property type="protein sequence ID" value="NXL83285.1"/>
    <property type="molecule type" value="Genomic_DNA"/>
</dbReference>
<dbReference type="PANTHER" id="PTHR24369">
    <property type="entry name" value="ANTIGEN BSP, PUTATIVE-RELATED"/>
    <property type="match status" value="1"/>
</dbReference>
<feature type="transmembrane region" description="Helical" evidence="14">
    <location>
        <begin position="395"/>
        <end position="428"/>
    </location>
</feature>
<evidence type="ECO:0000313" key="17">
    <source>
        <dbReference type="EMBL" id="NXL83285.1"/>
    </source>
</evidence>
<evidence type="ECO:0000256" key="8">
    <source>
        <dbReference type="ARBA" id="ARBA00022989"/>
    </source>
</evidence>
<keyword evidence="6" id="KW-0732">Signal</keyword>
<dbReference type="Gene3D" id="3.80.10.10">
    <property type="entry name" value="Ribonuclease Inhibitor"/>
    <property type="match status" value="1"/>
</dbReference>